<feature type="domain" description="Methyltransferase" evidence="2">
    <location>
        <begin position="136"/>
        <end position="233"/>
    </location>
</feature>
<accession>A0A9P3PGY6</accession>
<dbReference type="InterPro" id="IPR041698">
    <property type="entry name" value="Methyltransf_25"/>
</dbReference>
<feature type="region of interest" description="Disordered" evidence="1">
    <location>
        <begin position="12"/>
        <end position="31"/>
    </location>
</feature>
<organism evidence="3 4">
    <name type="scientific">Lyophyllum shimeji</name>
    <name type="common">Hon-shimeji</name>
    <name type="synonym">Tricholoma shimeji</name>
    <dbReference type="NCBI Taxonomy" id="47721"/>
    <lineage>
        <taxon>Eukaryota</taxon>
        <taxon>Fungi</taxon>
        <taxon>Dikarya</taxon>
        <taxon>Basidiomycota</taxon>
        <taxon>Agaricomycotina</taxon>
        <taxon>Agaricomycetes</taxon>
        <taxon>Agaricomycetidae</taxon>
        <taxon>Agaricales</taxon>
        <taxon>Tricholomatineae</taxon>
        <taxon>Lyophyllaceae</taxon>
        <taxon>Lyophyllum</taxon>
    </lineage>
</organism>
<gene>
    <name evidence="3" type="ORF">LshimejAT787_0301680</name>
</gene>
<dbReference type="PANTHER" id="PTHR43591">
    <property type="entry name" value="METHYLTRANSFERASE"/>
    <property type="match status" value="1"/>
</dbReference>
<evidence type="ECO:0000259" key="2">
    <source>
        <dbReference type="Pfam" id="PF13649"/>
    </source>
</evidence>
<dbReference type="CDD" id="cd02440">
    <property type="entry name" value="AdoMet_MTases"/>
    <property type="match status" value="1"/>
</dbReference>
<dbReference type="OrthoDB" id="2013972at2759"/>
<comment type="caution">
    <text evidence="3">The sequence shown here is derived from an EMBL/GenBank/DDBJ whole genome shotgun (WGS) entry which is preliminary data.</text>
</comment>
<protein>
    <submittedName>
        <fullName evidence="3">O-methyltransferase</fullName>
    </submittedName>
</protein>
<feature type="region of interest" description="Disordered" evidence="1">
    <location>
        <begin position="417"/>
        <end position="440"/>
    </location>
</feature>
<dbReference type="AlphaFoldDB" id="A0A9P3PGY6"/>
<reference evidence="3" key="1">
    <citation type="submission" date="2022-07" db="EMBL/GenBank/DDBJ databases">
        <title>The genome of Lyophyllum shimeji provides insight into the initial evolution of ectomycorrhizal fungal genome.</title>
        <authorList>
            <person name="Kobayashi Y."/>
            <person name="Shibata T."/>
            <person name="Hirakawa H."/>
            <person name="Shigenobu S."/>
            <person name="Nishiyama T."/>
            <person name="Yamada A."/>
            <person name="Hasebe M."/>
            <person name="Kawaguchi M."/>
        </authorList>
    </citation>
    <scope>NUCLEOTIDE SEQUENCE</scope>
    <source>
        <strain evidence="3">AT787</strain>
    </source>
</reference>
<name>A0A9P3PGY6_LYOSH</name>
<keyword evidence="4" id="KW-1185">Reference proteome</keyword>
<evidence type="ECO:0000313" key="4">
    <source>
        <dbReference type="Proteomes" id="UP001063166"/>
    </source>
</evidence>
<feature type="compositionally biased region" description="Polar residues" evidence="1">
    <location>
        <begin position="417"/>
        <end position="429"/>
    </location>
</feature>
<evidence type="ECO:0000256" key="1">
    <source>
        <dbReference type="SAM" id="MobiDB-lite"/>
    </source>
</evidence>
<feature type="region of interest" description="Disordered" evidence="1">
    <location>
        <begin position="262"/>
        <end position="288"/>
    </location>
</feature>
<sequence>MATAPTLITASPIPQRRGAQSGKAPASASPEHAHTFLGTTMYIYRPRAALGTSYFKLLEARTTNAAICLSTFICIPASVFVRRQTTQAQGGAVSAPYPLSYDRHVLELEALDNKLAQHLRGSVSFVNFSDGPPERVLDLGCGTGTWIIEASKEWPACQFVGFDLINIQIPLKLLDESVARRVEWRHGNFLTTRLPFEDDEFDHVHIQAIAKGVPENKWGVLFEEINRVLRPGGSVEIIEDDVMFPRLPRWFTAALRMRARRDTSVHYPNGTQRGYPSPPNTPSQNIPTHDHALLESLYKAVFEQRFINLKPTAVLPSYFTTYFRQVTLGPVINFPMPPIPPPQPLLPQIVTSSIIGLDADTLDPRASNMFPAPMNRPTSLSFSSTISASTTSTSVSNNPSVFSARPRTTSASLASTCEFPDSSSVSNDSIEPKPSPSQPFKRFRLDGSLSESEIAALPRSLFPVEQLELLSERSLAMHLYRSYQSVLACEEAMWEELKDRIRNRRDELLPFGWDDDEELEELQNRKKFERLVERYRSDMQARVSLWCSLAGIGWPFPTREPLSKAELIEEERIRESLLRARQYMSEEDRQTPCRAVRVLVGYKL</sequence>
<dbReference type="InterPro" id="IPR029063">
    <property type="entry name" value="SAM-dependent_MTases_sf"/>
</dbReference>
<dbReference type="Proteomes" id="UP001063166">
    <property type="component" value="Unassembled WGS sequence"/>
</dbReference>
<evidence type="ECO:0000313" key="3">
    <source>
        <dbReference type="EMBL" id="GLB35880.1"/>
    </source>
</evidence>
<dbReference type="Pfam" id="PF13649">
    <property type="entry name" value="Methyltransf_25"/>
    <property type="match status" value="1"/>
</dbReference>
<dbReference type="Gene3D" id="3.40.50.150">
    <property type="entry name" value="Vaccinia Virus protein VP39"/>
    <property type="match status" value="1"/>
</dbReference>
<proteinExistence type="predicted"/>
<dbReference type="EMBL" id="BRPK01000003">
    <property type="protein sequence ID" value="GLB35880.1"/>
    <property type="molecule type" value="Genomic_DNA"/>
</dbReference>
<dbReference type="SUPFAM" id="SSF53335">
    <property type="entry name" value="S-adenosyl-L-methionine-dependent methyltransferases"/>
    <property type="match status" value="1"/>
</dbReference>